<proteinExistence type="predicted"/>
<name>A0A8F5BMR2_SACSH</name>
<sequence>MMDLDSKGKGTPFIFYAAYYPPLYSKLKAKTLRELVEGIKKADKYTLFYHVFHPIFSSHLIPEEYSNDFAHWIAESLGDKELAELVSDIPGAEPRTIEDIRNDLIEILEPRVDERRGIGDFVFVSCMPIVYKTNYIANTLAEFLDLIQTIPGRALVWHFVSKRVLGISKRNDFSEWLDSNFGLSELAETLSKIDPQTYIDEEVLRRDIIRILERWLLR</sequence>
<dbReference type="KEGG" id="sshi:J5U23_00883"/>
<organism evidence="1 2">
    <name type="scientific">Saccharolobus shibatae (strain ATCC 51178 / DSM 5389 / JCM 8931 / NBRC 15437 / B12)</name>
    <name type="common">Sulfolobus shibatae</name>
    <dbReference type="NCBI Taxonomy" id="523848"/>
    <lineage>
        <taxon>Archaea</taxon>
        <taxon>Thermoproteota</taxon>
        <taxon>Thermoprotei</taxon>
        <taxon>Sulfolobales</taxon>
        <taxon>Sulfolobaceae</taxon>
        <taxon>Saccharolobus</taxon>
    </lineage>
</organism>
<protein>
    <submittedName>
        <fullName evidence="1">Uncharacterized protein</fullName>
    </submittedName>
</protein>
<dbReference type="OrthoDB" id="24975at2157"/>
<dbReference type="RefSeq" id="WP_218267107.1">
    <property type="nucleotide sequence ID" value="NZ_CP077717.1"/>
</dbReference>
<evidence type="ECO:0000313" key="1">
    <source>
        <dbReference type="EMBL" id="QXJ28015.1"/>
    </source>
</evidence>
<dbReference type="InterPro" id="IPR044036">
    <property type="entry name" value="DUF5752"/>
</dbReference>
<dbReference type="AlphaFoldDB" id="A0A8F5BMR2"/>
<evidence type="ECO:0000313" key="2">
    <source>
        <dbReference type="Proteomes" id="UP000694018"/>
    </source>
</evidence>
<gene>
    <name evidence="1" type="ORF">J5U23_00883</name>
</gene>
<accession>A0A8F5BMR2</accession>
<dbReference type="EMBL" id="CP077717">
    <property type="protein sequence ID" value="QXJ28015.1"/>
    <property type="molecule type" value="Genomic_DNA"/>
</dbReference>
<dbReference type="GeneID" id="65562483"/>
<dbReference type="Pfam" id="PF19027">
    <property type="entry name" value="DUF5752"/>
    <property type="match status" value="1"/>
</dbReference>
<reference evidence="1" key="1">
    <citation type="journal article" date="2021" name="Environ. Microbiol.">
        <title>New insights into the diversity and evolution of the archaeal mobilome from three complete genomes of Saccharolobus shibatae.</title>
        <authorList>
            <person name="Medvedeva S."/>
            <person name="Brandt D."/>
            <person name="Cvirkaite-Krupovic V."/>
            <person name="Liu Y."/>
            <person name="Severinov K."/>
            <person name="Ishino S."/>
            <person name="Ishino Y."/>
            <person name="Prangishvili D."/>
            <person name="Kalinowski J."/>
            <person name="Krupovic M."/>
        </authorList>
    </citation>
    <scope>NUCLEOTIDE SEQUENCE</scope>
    <source>
        <strain evidence="1">B12</strain>
    </source>
</reference>
<dbReference type="Proteomes" id="UP000694018">
    <property type="component" value="Chromosome"/>
</dbReference>